<keyword evidence="2" id="KW-1185">Reference proteome</keyword>
<proteinExistence type="predicted"/>
<dbReference type="OrthoDB" id="6970012at2"/>
<evidence type="ECO:0000313" key="1">
    <source>
        <dbReference type="EMBL" id="SDT17708.1"/>
    </source>
</evidence>
<evidence type="ECO:0000313" key="2">
    <source>
        <dbReference type="Proteomes" id="UP000243426"/>
    </source>
</evidence>
<gene>
    <name evidence="1" type="ORF">SAMN05216198_3894</name>
</gene>
<reference evidence="2" key="1">
    <citation type="submission" date="2016-10" db="EMBL/GenBank/DDBJ databases">
        <authorList>
            <person name="Varghese N."/>
            <person name="Submissions S."/>
        </authorList>
    </citation>
    <scope>NUCLEOTIDE SEQUENCE [LARGE SCALE GENOMIC DNA]</scope>
    <source>
        <strain evidence="2">2SM5</strain>
    </source>
</reference>
<dbReference type="RefSeq" id="WP_090276069.1">
    <property type="nucleotide sequence ID" value="NZ_LT629748.1"/>
</dbReference>
<sequence>MPTPTCCICQSATLINRQNLHTLAALAGTLDVLLRQYSAQQREQPPDRTPWMHLGDLLGALKDPRALQLEGLAQGVTLAANVERNWLGEFESLCLSCGFMLMEDDTPR</sequence>
<accession>A0A1H1Y853</accession>
<dbReference type="Proteomes" id="UP000243426">
    <property type="component" value="Chromosome I"/>
</dbReference>
<dbReference type="STRING" id="797277.SAMN05216198_3894"/>
<dbReference type="AlphaFoldDB" id="A0A1H1Y853"/>
<protein>
    <submittedName>
        <fullName evidence="1">Uncharacterized protein</fullName>
    </submittedName>
</protein>
<name>A0A1H1Y853_9GAMM</name>
<organism evidence="1 2">
    <name type="scientific">Halopseudomonas litoralis</name>
    <dbReference type="NCBI Taxonomy" id="797277"/>
    <lineage>
        <taxon>Bacteria</taxon>
        <taxon>Pseudomonadati</taxon>
        <taxon>Pseudomonadota</taxon>
        <taxon>Gammaproteobacteria</taxon>
        <taxon>Pseudomonadales</taxon>
        <taxon>Pseudomonadaceae</taxon>
        <taxon>Halopseudomonas</taxon>
    </lineage>
</organism>
<dbReference type="EMBL" id="LT629748">
    <property type="protein sequence ID" value="SDT17708.1"/>
    <property type="molecule type" value="Genomic_DNA"/>
</dbReference>